<dbReference type="Pfam" id="PF00385">
    <property type="entry name" value="Chromo"/>
    <property type="match status" value="1"/>
</dbReference>
<comment type="caution">
    <text evidence="2">The sequence shown here is derived from an EMBL/GenBank/DDBJ whole genome shotgun (WGS) entry which is preliminary data.</text>
</comment>
<sequence length="127" mass="14949">KHVPTLKGPFRIVSFERSKFVLKPLNGDKEFKVPHRRLRKYAAGEESVEELRKISAKDEDEFIVEKILSKRYGGKKKIEFKVRWAGYGPEEDQWLPWSQVKDLEAMDKFLEANIRLKNKIEDGTMNL</sequence>
<organism evidence="2 3">
    <name type="scientific">Aduncisulcus paluster</name>
    <dbReference type="NCBI Taxonomy" id="2918883"/>
    <lineage>
        <taxon>Eukaryota</taxon>
        <taxon>Metamonada</taxon>
        <taxon>Carpediemonas-like organisms</taxon>
        <taxon>Aduncisulcus</taxon>
    </lineage>
</organism>
<evidence type="ECO:0000313" key="2">
    <source>
        <dbReference type="EMBL" id="GKT24919.1"/>
    </source>
</evidence>
<reference evidence="2" key="1">
    <citation type="submission" date="2022-03" db="EMBL/GenBank/DDBJ databases">
        <title>Draft genome sequence of Aduncisulcus paluster, a free-living microaerophilic Fornicata.</title>
        <authorList>
            <person name="Yuyama I."/>
            <person name="Kume K."/>
            <person name="Tamura T."/>
            <person name="Inagaki Y."/>
            <person name="Hashimoto T."/>
        </authorList>
    </citation>
    <scope>NUCLEOTIDE SEQUENCE</scope>
    <source>
        <strain evidence="2">NY0171</strain>
    </source>
</reference>
<evidence type="ECO:0000313" key="3">
    <source>
        <dbReference type="Proteomes" id="UP001057375"/>
    </source>
</evidence>
<evidence type="ECO:0000259" key="1">
    <source>
        <dbReference type="PROSITE" id="PS50013"/>
    </source>
</evidence>
<dbReference type="InterPro" id="IPR023780">
    <property type="entry name" value="Chromo_domain"/>
</dbReference>
<dbReference type="Proteomes" id="UP001057375">
    <property type="component" value="Unassembled WGS sequence"/>
</dbReference>
<dbReference type="SUPFAM" id="SSF54160">
    <property type="entry name" value="Chromo domain-like"/>
    <property type="match status" value="1"/>
</dbReference>
<feature type="domain" description="Chromo" evidence="1">
    <location>
        <begin position="62"/>
        <end position="121"/>
    </location>
</feature>
<dbReference type="EMBL" id="BQXS01007050">
    <property type="protein sequence ID" value="GKT24919.1"/>
    <property type="molecule type" value="Genomic_DNA"/>
</dbReference>
<name>A0ABQ5K0Z8_9EUKA</name>
<dbReference type="Gene3D" id="2.40.50.40">
    <property type="match status" value="1"/>
</dbReference>
<gene>
    <name evidence="2" type="ORF">ADUPG1_004618</name>
</gene>
<dbReference type="SMART" id="SM00298">
    <property type="entry name" value="CHROMO"/>
    <property type="match status" value="1"/>
</dbReference>
<dbReference type="InterPro" id="IPR016197">
    <property type="entry name" value="Chromo-like_dom_sf"/>
</dbReference>
<feature type="non-terminal residue" evidence="2">
    <location>
        <position position="1"/>
    </location>
</feature>
<dbReference type="PROSITE" id="PS50013">
    <property type="entry name" value="CHROMO_2"/>
    <property type="match status" value="1"/>
</dbReference>
<dbReference type="InterPro" id="IPR000953">
    <property type="entry name" value="Chromo/chromo_shadow_dom"/>
</dbReference>
<protein>
    <submittedName>
        <fullName evidence="2">DDE-type integrase/transposase/recombinase</fullName>
    </submittedName>
</protein>
<keyword evidence="3" id="KW-1185">Reference proteome</keyword>
<accession>A0ABQ5K0Z8</accession>
<proteinExistence type="predicted"/>